<sequence>MTTGGVSLGRVPVGSGDQVLPEDPCINLGDAGTDGVDAVEGPAVDDQSVGETLAEGRTGPAPDRHRDAVCAAEADQRGDIPCRAGQQHRTRPARSDVAQVGGVRLPGSLVDQEITLQGGYGGERPGLFTRRALPGRDPESLDRIESRDFGIPRGIRANHFSFS</sequence>
<evidence type="ECO:0000313" key="2">
    <source>
        <dbReference type="EMBL" id="GAA2923026.1"/>
    </source>
</evidence>
<name>A0ABN3WNP9_STRTU</name>
<dbReference type="EMBL" id="BAAAXZ010000072">
    <property type="protein sequence ID" value="GAA2923026.1"/>
    <property type="molecule type" value="Genomic_DNA"/>
</dbReference>
<proteinExistence type="predicted"/>
<reference evidence="2 3" key="1">
    <citation type="journal article" date="2019" name="Int. J. Syst. Evol. Microbiol.">
        <title>The Global Catalogue of Microorganisms (GCM) 10K type strain sequencing project: providing services to taxonomists for standard genome sequencing and annotation.</title>
        <authorList>
            <consortium name="The Broad Institute Genomics Platform"/>
            <consortium name="The Broad Institute Genome Sequencing Center for Infectious Disease"/>
            <person name="Wu L."/>
            <person name="Ma J."/>
        </authorList>
    </citation>
    <scope>NUCLEOTIDE SEQUENCE [LARGE SCALE GENOMIC DNA]</scope>
    <source>
        <strain evidence="2 3">JCM 4087</strain>
    </source>
</reference>
<evidence type="ECO:0000256" key="1">
    <source>
        <dbReference type="SAM" id="MobiDB-lite"/>
    </source>
</evidence>
<organism evidence="2 3">
    <name type="scientific">Streptomyces thioluteus</name>
    <dbReference type="NCBI Taxonomy" id="66431"/>
    <lineage>
        <taxon>Bacteria</taxon>
        <taxon>Bacillati</taxon>
        <taxon>Actinomycetota</taxon>
        <taxon>Actinomycetes</taxon>
        <taxon>Kitasatosporales</taxon>
        <taxon>Streptomycetaceae</taxon>
        <taxon>Streptomyces</taxon>
    </lineage>
</organism>
<accession>A0ABN3WNP9</accession>
<protein>
    <submittedName>
        <fullName evidence="2">Uncharacterized protein</fullName>
    </submittedName>
</protein>
<feature type="region of interest" description="Disordered" evidence="1">
    <location>
        <begin position="1"/>
        <end position="65"/>
    </location>
</feature>
<comment type="caution">
    <text evidence="2">The sequence shown here is derived from an EMBL/GenBank/DDBJ whole genome shotgun (WGS) entry which is preliminary data.</text>
</comment>
<keyword evidence="3" id="KW-1185">Reference proteome</keyword>
<dbReference type="Proteomes" id="UP001501102">
    <property type="component" value="Unassembled WGS sequence"/>
</dbReference>
<gene>
    <name evidence="2" type="ORF">GCM10020221_18910</name>
</gene>
<evidence type="ECO:0000313" key="3">
    <source>
        <dbReference type="Proteomes" id="UP001501102"/>
    </source>
</evidence>